<evidence type="ECO:0000256" key="14">
    <source>
        <dbReference type="SAM" id="Coils"/>
    </source>
</evidence>
<dbReference type="GO" id="GO:0005814">
    <property type="term" value="C:centriole"/>
    <property type="evidence" value="ECO:0007669"/>
    <property type="project" value="UniProtKB-SubCell"/>
</dbReference>
<dbReference type="AlphaFoldDB" id="A0A6A4X440"/>
<keyword evidence="12" id="KW-0206">Cytoskeleton</keyword>
<dbReference type="GO" id="GO:0000776">
    <property type="term" value="C:kinetochore"/>
    <property type="evidence" value="ECO:0007669"/>
    <property type="project" value="TreeGrafter"/>
</dbReference>
<keyword evidence="18" id="KW-1185">Reference proteome</keyword>
<dbReference type="PROSITE" id="PS50245">
    <property type="entry name" value="CAP_GLY_2"/>
    <property type="match status" value="1"/>
</dbReference>
<evidence type="ECO:0000256" key="3">
    <source>
        <dbReference type="ARBA" id="ARBA00004544"/>
    </source>
</evidence>
<dbReference type="SUPFAM" id="SSF74924">
    <property type="entry name" value="Cap-Gly domain"/>
    <property type="match status" value="1"/>
</dbReference>
<dbReference type="GO" id="GO:0000922">
    <property type="term" value="C:spindle pole"/>
    <property type="evidence" value="ECO:0007669"/>
    <property type="project" value="TreeGrafter"/>
</dbReference>
<dbReference type="OrthoDB" id="2130750at2759"/>
<name>A0A6A4X440_AMPAM</name>
<dbReference type="GO" id="GO:0007097">
    <property type="term" value="P:nuclear migration"/>
    <property type="evidence" value="ECO:0007669"/>
    <property type="project" value="TreeGrafter"/>
</dbReference>
<dbReference type="GO" id="GO:0000132">
    <property type="term" value="P:establishment of mitotic spindle orientation"/>
    <property type="evidence" value="ECO:0007669"/>
    <property type="project" value="TreeGrafter"/>
</dbReference>
<evidence type="ECO:0000256" key="5">
    <source>
        <dbReference type="ARBA" id="ARBA00016574"/>
    </source>
</evidence>
<accession>A0A6A4X440</accession>
<reference evidence="17 18" key="1">
    <citation type="submission" date="2019-07" db="EMBL/GenBank/DDBJ databases">
        <title>Draft genome assembly of a fouling barnacle, Amphibalanus amphitrite (Darwin, 1854): The first reference genome for Thecostraca.</title>
        <authorList>
            <person name="Kim W."/>
        </authorList>
    </citation>
    <scope>NUCLEOTIDE SEQUENCE [LARGE SCALE GENOMIC DNA]</scope>
    <source>
        <strain evidence="17">SNU_AA5</strain>
        <tissue evidence="17">Soma without cirri and trophi</tissue>
    </source>
</reference>
<keyword evidence="7" id="KW-0132">Cell division</keyword>
<comment type="similarity">
    <text evidence="4">Belongs to the dynactin 150 kDa subunit family.</text>
</comment>
<evidence type="ECO:0000313" key="18">
    <source>
        <dbReference type="Proteomes" id="UP000440578"/>
    </source>
</evidence>
<keyword evidence="8" id="KW-0493">Microtubule</keyword>
<dbReference type="GO" id="GO:0005874">
    <property type="term" value="C:microtubule"/>
    <property type="evidence" value="ECO:0007669"/>
    <property type="project" value="UniProtKB-KW"/>
</dbReference>
<dbReference type="Pfam" id="PF01302">
    <property type="entry name" value="CAP_GLY"/>
    <property type="match status" value="1"/>
</dbReference>
<evidence type="ECO:0000256" key="4">
    <source>
        <dbReference type="ARBA" id="ARBA00011010"/>
    </source>
</evidence>
<feature type="coiled-coil region" evidence="14">
    <location>
        <begin position="205"/>
        <end position="541"/>
    </location>
</feature>
<dbReference type="GO" id="GO:0051301">
    <property type="term" value="P:cell division"/>
    <property type="evidence" value="ECO:0007669"/>
    <property type="project" value="UniProtKB-KW"/>
</dbReference>
<dbReference type="InterPro" id="IPR036859">
    <property type="entry name" value="CAP-Gly_dom_sf"/>
</dbReference>
<comment type="caution">
    <text evidence="17">The sequence shown here is derived from an EMBL/GenBank/DDBJ whole genome shotgun (WGS) entry which is preliminary data.</text>
</comment>
<feature type="coiled-coil region" evidence="14">
    <location>
        <begin position="937"/>
        <end position="1035"/>
    </location>
</feature>
<evidence type="ECO:0000256" key="12">
    <source>
        <dbReference type="ARBA" id="ARBA00023212"/>
    </source>
</evidence>
<sequence length="1047" mass="116509">MAEPSVKVGQRVQTKDCVGTVAYVGTAQFAAGKWVGVVLDEPKGKNNGTVQGKTYFQCTLTPPASRLSSGGSASVGGGLSRLPRLSMAAPSSAATPGRPAAAAAMPRSRSGDSVNKLPTPGSTGRLSGHASPREPTKISPKGRNMPTKKASSTLEISPKKERSVTGSTQDLTANKRASFVETGFVESAAPVTPSPAAAAPAGPSAADQQREIDNLRDEVKDLNEKLETLKTKRAQDRDKLKELDKMRIQLEQLQEFKARMLEQQAQLQKELKKAKEERQEAIEERQRIQEETSDVQETLEMAALDKEMADEKAETLQLELDQANERIEELRLDLQILQEEVQQKGDSGEAAATSFQVKQLTQQNERLKETLIRMRDVAAHDKHELQRTQKEMETLKTSLTELGRERDKFRARSEEMEASIADLQEQVDAALGAEEMVEHLSQRNLAQEDKIQELQESVETLEALHDMNEEIAENFRETELELKQELDMQTGQMRQTERNLDAANEVIADHLATIGKFRELVQRLQDQNTELRDQLEKETNKPVGVPAEKIDFKKMFAETKAHAKAIEMDLRKIEVQQSNRHVELLAKFLPDSFLARGGDHDAVLVLLLVRRLTVKAEILLAQLRDRFPAPATIDKTAVLKTHTVEQYCFGARLIHLLLALQTSLDQYRHALDTVDVETLLKVGTLYPEMAAQERGVDFYIELLRQDQLGENVGLENMERVLNYFTSLYPNHLASAGTDHYSHLLASAKTMSSACSSIEAEAQRLKVISQEGESHTLFGWLAATAEACGQLAKRVRRRLPQDGSAERISYPDQVGDSIGDVLRHLYRVGSVLRDVGRASTPLLAALTDVESGLPSSKCMEAVARSVDLVYGADDHGADSLRSSLTAVSEQLTRLADALEKGEYDFDGSVPEKPTPPVELRQRAVKAEMLEGSGMKARLKNREEEIKELKLALKMKAEELSEANVRREMAEKKLSGSAKDADLTIEKLQRKLDDANQLLRRKERESEETLNHLQTDLESLESERSELKEKLKLIKKKELLQGLTQSTLG</sequence>
<dbReference type="Proteomes" id="UP000440578">
    <property type="component" value="Unassembled WGS sequence"/>
</dbReference>
<dbReference type="PANTHER" id="PTHR18916:SF6">
    <property type="entry name" value="DYNACTIN SUBUNIT 1"/>
    <property type="match status" value="1"/>
</dbReference>
<keyword evidence="10" id="KW-0243">Dynein</keyword>
<evidence type="ECO:0000256" key="11">
    <source>
        <dbReference type="ARBA" id="ARBA00023054"/>
    </source>
</evidence>
<organism evidence="17 18">
    <name type="scientific">Amphibalanus amphitrite</name>
    <name type="common">Striped barnacle</name>
    <name type="synonym">Balanus amphitrite</name>
    <dbReference type="NCBI Taxonomy" id="1232801"/>
    <lineage>
        <taxon>Eukaryota</taxon>
        <taxon>Metazoa</taxon>
        <taxon>Ecdysozoa</taxon>
        <taxon>Arthropoda</taxon>
        <taxon>Crustacea</taxon>
        <taxon>Multicrustacea</taxon>
        <taxon>Cirripedia</taxon>
        <taxon>Thoracica</taxon>
        <taxon>Thoracicalcarea</taxon>
        <taxon>Balanomorpha</taxon>
        <taxon>Balanoidea</taxon>
        <taxon>Balanidae</taxon>
        <taxon>Amphibalaninae</taxon>
        <taxon>Amphibalanus</taxon>
    </lineage>
</organism>
<evidence type="ECO:0000259" key="16">
    <source>
        <dbReference type="PROSITE" id="PS50245"/>
    </source>
</evidence>
<evidence type="ECO:0000256" key="8">
    <source>
        <dbReference type="ARBA" id="ARBA00022701"/>
    </source>
</evidence>
<keyword evidence="9" id="KW-0498">Mitosis</keyword>
<dbReference type="InterPro" id="IPR022157">
    <property type="entry name" value="Dynactin"/>
</dbReference>
<evidence type="ECO:0000313" key="17">
    <source>
        <dbReference type="EMBL" id="KAF0313995.1"/>
    </source>
</evidence>
<dbReference type="PANTHER" id="PTHR18916">
    <property type="entry name" value="DYNACTIN 1-RELATED MICROTUBULE-BINDING"/>
    <property type="match status" value="1"/>
</dbReference>
<keyword evidence="11 14" id="KW-0175">Coiled coil</keyword>
<keyword evidence="6" id="KW-0963">Cytoplasm</keyword>
<evidence type="ECO:0000256" key="2">
    <source>
        <dbReference type="ARBA" id="ARBA00004186"/>
    </source>
</evidence>
<evidence type="ECO:0000256" key="7">
    <source>
        <dbReference type="ARBA" id="ARBA00022618"/>
    </source>
</evidence>
<feature type="compositionally biased region" description="Low complexity" evidence="15">
    <location>
        <begin position="88"/>
        <end position="108"/>
    </location>
</feature>
<dbReference type="InterPro" id="IPR000938">
    <property type="entry name" value="CAP-Gly_domain"/>
</dbReference>
<evidence type="ECO:0000256" key="15">
    <source>
        <dbReference type="SAM" id="MobiDB-lite"/>
    </source>
</evidence>
<evidence type="ECO:0000256" key="9">
    <source>
        <dbReference type="ARBA" id="ARBA00022776"/>
    </source>
</evidence>
<dbReference type="GO" id="GO:0030424">
    <property type="term" value="C:axon"/>
    <property type="evidence" value="ECO:0007669"/>
    <property type="project" value="TreeGrafter"/>
</dbReference>
<dbReference type="GO" id="GO:0030286">
    <property type="term" value="C:dynein complex"/>
    <property type="evidence" value="ECO:0007669"/>
    <property type="project" value="UniProtKB-KW"/>
</dbReference>
<gene>
    <name evidence="17" type="primary">Dctn1</name>
    <name evidence="17" type="ORF">FJT64_001594</name>
</gene>
<dbReference type="PROSITE" id="PS00845">
    <property type="entry name" value="CAP_GLY_1"/>
    <property type="match status" value="1"/>
</dbReference>
<feature type="domain" description="CAP-Gly" evidence="16">
    <location>
        <begin position="25"/>
        <end position="81"/>
    </location>
</feature>
<dbReference type="SMART" id="SM01052">
    <property type="entry name" value="CAP_GLY"/>
    <property type="match status" value="1"/>
</dbReference>
<dbReference type="EMBL" id="VIIS01000059">
    <property type="protein sequence ID" value="KAF0313995.1"/>
    <property type="molecule type" value="Genomic_DNA"/>
</dbReference>
<keyword evidence="13" id="KW-0131">Cell cycle</keyword>
<evidence type="ECO:0000256" key="13">
    <source>
        <dbReference type="ARBA" id="ARBA00023306"/>
    </source>
</evidence>
<dbReference type="Gene3D" id="2.30.30.190">
    <property type="entry name" value="CAP Gly-rich-like domain"/>
    <property type="match status" value="1"/>
</dbReference>
<protein>
    <recommendedName>
        <fullName evidence="5">Dynactin subunit 1</fullName>
    </recommendedName>
</protein>
<dbReference type="Pfam" id="PF12455">
    <property type="entry name" value="Dynactin"/>
    <property type="match status" value="1"/>
</dbReference>
<feature type="region of interest" description="Disordered" evidence="15">
    <location>
        <begin position="87"/>
        <end position="168"/>
    </location>
</feature>
<evidence type="ECO:0000256" key="1">
    <source>
        <dbReference type="ARBA" id="ARBA00004114"/>
    </source>
</evidence>
<evidence type="ECO:0000256" key="6">
    <source>
        <dbReference type="ARBA" id="ARBA00022490"/>
    </source>
</evidence>
<evidence type="ECO:0000256" key="10">
    <source>
        <dbReference type="ARBA" id="ARBA00023017"/>
    </source>
</evidence>
<proteinExistence type="inferred from homology"/>
<comment type="subcellular location">
    <subcellularLocation>
        <location evidence="3">Cytoplasm</location>
        <location evidence="3">Cell cortex</location>
    </subcellularLocation>
    <subcellularLocation>
        <location evidence="1">Cytoplasm</location>
        <location evidence="1">Cytoskeleton</location>
        <location evidence="1">Microtubule organizing center</location>
        <location evidence="1">Centrosome</location>
        <location evidence="1">Centriole</location>
    </subcellularLocation>
    <subcellularLocation>
        <location evidence="2">Cytoplasm</location>
        <location evidence="2">Cytoskeleton</location>
        <location evidence="2">Spindle</location>
    </subcellularLocation>
</comment>